<protein>
    <submittedName>
        <fullName evidence="1">Uncharacterized protein</fullName>
    </submittedName>
</protein>
<dbReference type="HOGENOM" id="CLU_1840861_0_0_10"/>
<gene>
    <name evidence="1" type="ordered locus">Aeqsu_1111</name>
</gene>
<dbReference type="EMBL" id="CP003280">
    <property type="protein sequence ID" value="AFL80609.1"/>
    <property type="molecule type" value="Genomic_DNA"/>
</dbReference>
<reference evidence="1 2" key="1">
    <citation type="submission" date="2012-06" db="EMBL/GenBank/DDBJ databases">
        <title>The complete genome of Aequorivita sublithincola DSM 14238.</title>
        <authorList>
            <consortium name="US DOE Joint Genome Institute (JGI-PGF)"/>
            <person name="Lucas S."/>
            <person name="Copeland A."/>
            <person name="Lapidus A."/>
            <person name="Goodwin L."/>
            <person name="Pitluck S."/>
            <person name="Peters L."/>
            <person name="Munk A.C.C."/>
            <person name="Kyrpides N."/>
            <person name="Mavromatis K."/>
            <person name="Pagani I."/>
            <person name="Ivanova N."/>
            <person name="Ovchinnikova G."/>
            <person name="Zeytun A."/>
            <person name="Detter J.C."/>
            <person name="Han C."/>
            <person name="Land M."/>
            <person name="Hauser L."/>
            <person name="Markowitz V."/>
            <person name="Cheng J.-F."/>
            <person name="Hugenholtz P."/>
            <person name="Woyke T."/>
            <person name="Wu D."/>
            <person name="Tindall B."/>
            <person name="Faehnrich R."/>
            <person name="Brambilla E."/>
            <person name="Klenk H.-P."/>
            <person name="Eisen J.A."/>
        </authorList>
    </citation>
    <scope>NUCLEOTIDE SEQUENCE [LARGE SCALE GENOMIC DNA]</scope>
    <source>
        <strain evidence="2">DSM 14238 / LMG 21431 / ACAM 643 / 9-3</strain>
    </source>
</reference>
<proteinExistence type="predicted"/>
<dbReference type="AlphaFoldDB" id="I3YUE1"/>
<dbReference type="RefSeq" id="WP_014781867.1">
    <property type="nucleotide sequence ID" value="NC_018013.1"/>
</dbReference>
<dbReference type="STRING" id="746697.Aeqsu_1111"/>
<evidence type="ECO:0000313" key="1">
    <source>
        <dbReference type="EMBL" id="AFL80609.1"/>
    </source>
</evidence>
<evidence type="ECO:0000313" key="2">
    <source>
        <dbReference type="Proteomes" id="UP000006049"/>
    </source>
</evidence>
<name>I3YUE1_AEQSU</name>
<sequence>MEQENDFIKREIQKLTMILMKLFDKTSSADVNSFEAVVFETNEKLEEFFGFTLNEIATTENSKLMEKAESFHEVHLEKLIEVVYQIIQKSEEVKMDFDFETKELSKKLLLMIDFANDKSKSFSVERMNMKSQLIKNSNK</sequence>
<keyword evidence="2" id="KW-1185">Reference proteome</keyword>
<dbReference type="OrthoDB" id="1441316at2"/>
<organism evidence="1 2">
    <name type="scientific">Aequorivita sublithincola (strain DSM 14238 / LMG 21431 / ACAM 643 / 9-3)</name>
    <dbReference type="NCBI Taxonomy" id="746697"/>
    <lineage>
        <taxon>Bacteria</taxon>
        <taxon>Pseudomonadati</taxon>
        <taxon>Bacteroidota</taxon>
        <taxon>Flavobacteriia</taxon>
        <taxon>Flavobacteriales</taxon>
        <taxon>Flavobacteriaceae</taxon>
        <taxon>Aequorivita</taxon>
    </lineage>
</organism>
<dbReference type="KEGG" id="asl:Aeqsu_1111"/>
<dbReference type="eggNOG" id="ENOG5033A3J">
    <property type="taxonomic scope" value="Bacteria"/>
</dbReference>
<dbReference type="Proteomes" id="UP000006049">
    <property type="component" value="Chromosome"/>
</dbReference>
<accession>I3YUE1</accession>